<proteinExistence type="predicted"/>
<evidence type="ECO:0000313" key="1">
    <source>
        <dbReference type="EMBL" id="CAG8613237.1"/>
    </source>
</evidence>
<gene>
    <name evidence="1" type="ORF">SCALOS_LOCUS7372</name>
</gene>
<reference evidence="1" key="1">
    <citation type="submission" date="2021-06" db="EMBL/GenBank/DDBJ databases">
        <authorList>
            <person name="Kallberg Y."/>
            <person name="Tangrot J."/>
            <person name="Rosling A."/>
        </authorList>
    </citation>
    <scope>NUCLEOTIDE SEQUENCE</scope>
    <source>
        <strain evidence="1">AU212A</strain>
    </source>
</reference>
<sequence>SETEMLSTKKSRIELESSDTSKHELEVQQQKIKLQERAVAIREKEIKLRKKEAEIEALELANKKLRNELDRRV</sequence>
<protein>
    <submittedName>
        <fullName evidence="1">8692_t:CDS:1</fullName>
    </submittedName>
</protein>
<organism evidence="1 2">
    <name type="scientific">Scutellospora calospora</name>
    <dbReference type="NCBI Taxonomy" id="85575"/>
    <lineage>
        <taxon>Eukaryota</taxon>
        <taxon>Fungi</taxon>
        <taxon>Fungi incertae sedis</taxon>
        <taxon>Mucoromycota</taxon>
        <taxon>Glomeromycotina</taxon>
        <taxon>Glomeromycetes</taxon>
        <taxon>Diversisporales</taxon>
        <taxon>Gigasporaceae</taxon>
        <taxon>Scutellospora</taxon>
    </lineage>
</organism>
<evidence type="ECO:0000313" key="2">
    <source>
        <dbReference type="Proteomes" id="UP000789860"/>
    </source>
</evidence>
<comment type="caution">
    <text evidence="1">The sequence shown here is derived from an EMBL/GenBank/DDBJ whole genome shotgun (WGS) entry which is preliminary data.</text>
</comment>
<keyword evidence="2" id="KW-1185">Reference proteome</keyword>
<accession>A0ACA9MWK1</accession>
<dbReference type="Proteomes" id="UP000789860">
    <property type="component" value="Unassembled WGS sequence"/>
</dbReference>
<feature type="non-terminal residue" evidence="1">
    <location>
        <position position="1"/>
    </location>
</feature>
<name>A0ACA9MWK1_9GLOM</name>
<dbReference type="EMBL" id="CAJVPM010016288">
    <property type="protein sequence ID" value="CAG8613237.1"/>
    <property type="molecule type" value="Genomic_DNA"/>
</dbReference>